<dbReference type="PRINTS" id="PR00344">
    <property type="entry name" value="BCTRLSENSOR"/>
</dbReference>
<dbReference type="Pfam" id="PF00512">
    <property type="entry name" value="HisKA"/>
    <property type="match status" value="1"/>
</dbReference>
<evidence type="ECO:0000256" key="3">
    <source>
        <dbReference type="ARBA" id="ARBA00022475"/>
    </source>
</evidence>
<dbReference type="Gene3D" id="1.10.287.130">
    <property type="match status" value="1"/>
</dbReference>
<dbReference type="PANTHER" id="PTHR45436">
    <property type="entry name" value="SENSOR HISTIDINE KINASE YKOH"/>
    <property type="match status" value="1"/>
</dbReference>
<evidence type="ECO:0000256" key="11">
    <source>
        <dbReference type="ARBA" id="ARBA00022989"/>
    </source>
</evidence>
<reference evidence="17" key="1">
    <citation type="submission" date="2020-10" db="EMBL/GenBank/DDBJ databases">
        <title>Connecting structure to function with the recovery of over 1000 high-quality activated sludge metagenome-assembled genomes encoding full-length rRNA genes using long-read sequencing.</title>
        <authorList>
            <person name="Singleton C.M."/>
            <person name="Petriglieri F."/>
            <person name="Kristensen J.M."/>
            <person name="Kirkegaard R.H."/>
            <person name="Michaelsen T.Y."/>
            <person name="Andersen M.H."/>
            <person name="Karst S.M."/>
            <person name="Dueholm M.S."/>
            <person name="Nielsen P.H."/>
            <person name="Albertsen M."/>
        </authorList>
    </citation>
    <scope>NUCLEOTIDE SEQUENCE</scope>
    <source>
        <strain evidence="17">OdNE_18-Q3-R46-58_BAT3C.305</strain>
    </source>
</reference>
<dbReference type="EMBL" id="JADKBR010000002">
    <property type="protein sequence ID" value="MBK8889556.1"/>
    <property type="molecule type" value="Genomic_DNA"/>
</dbReference>
<organism evidence="17 18">
    <name type="scientific">Candidatus Dechloromonas phosphorivorans</name>
    <dbReference type="NCBI Taxonomy" id="2899244"/>
    <lineage>
        <taxon>Bacteria</taxon>
        <taxon>Pseudomonadati</taxon>
        <taxon>Pseudomonadota</taxon>
        <taxon>Betaproteobacteria</taxon>
        <taxon>Rhodocyclales</taxon>
        <taxon>Azonexaceae</taxon>
        <taxon>Dechloromonas</taxon>
    </lineage>
</organism>
<protein>
    <recommendedName>
        <fullName evidence="14">Sensor protein</fullName>
        <ecNumber evidence="14">2.7.13.3</ecNumber>
    </recommendedName>
</protein>
<keyword evidence="9 14" id="KW-0418">Kinase</keyword>
<dbReference type="EC" id="2.7.13.3" evidence="14"/>
<keyword evidence="4 14" id="KW-0997">Cell inner membrane</keyword>
<evidence type="ECO:0000256" key="8">
    <source>
        <dbReference type="ARBA" id="ARBA00022741"/>
    </source>
</evidence>
<name>A0A9D7LKF0_9RHOO</name>
<evidence type="ECO:0000256" key="9">
    <source>
        <dbReference type="ARBA" id="ARBA00022777"/>
    </source>
</evidence>
<accession>A0A9D7LKF0</accession>
<dbReference type="InterPro" id="IPR006290">
    <property type="entry name" value="CztS_silS_copS"/>
</dbReference>
<keyword evidence="8 14" id="KW-0547">Nucleotide-binding</keyword>
<dbReference type="SUPFAM" id="SSF55874">
    <property type="entry name" value="ATPase domain of HSP90 chaperone/DNA topoisomerase II/histidine kinase"/>
    <property type="match status" value="1"/>
</dbReference>
<comment type="caution">
    <text evidence="17">The sequence shown here is derived from an EMBL/GenBank/DDBJ whole genome shotgun (WGS) entry which is preliminary data.</text>
</comment>
<keyword evidence="6 14" id="KW-0808">Transferase</keyword>
<dbReference type="CDD" id="cd00082">
    <property type="entry name" value="HisKA"/>
    <property type="match status" value="1"/>
</dbReference>
<dbReference type="AlphaFoldDB" id="A0A9D7LKF0"/>
<keyword evidence="7 14" id="KW-0812">Transmembrane</keyword>
<dbReference type="PROSITE" id="PS50885">
    <property type="entry name" value="HAMP"/>
    <property type="match status" value="1"/>
</dbReference>
<keyword evidence="10 14" id="KW-0067">ATP-binding</keyword>
<dbReference type="InterPro" id="IPR050428">
    <property type="entry name" value="TCS_sensor_his_kinase"/>
</dbReference>
<dbReference type="NCBIfam" id="TIGR01386">
    <property type="entry name" value="cztS_silS_copS"/>
    <property type="match status" value="1"/>
</dbReference>
<dbReference type="InterPro" id="IPR003660">
    <property type="entry name" value="HAMP_dom"/>
</dbReference>
<evidence type="ECO:0000256" key="4">
    <source>
        <dbReference type="ARBA" id="ARBA00022519"/>
    </source>
</evidence>
<dbReference type="SMART" id="SM00388">
    <property type="entry name" value="HisKA"/>
    <property type="match status" value="1"/>
</dbReference>
<evidence type="ECO:0000256" key="6">
    <source>
        <dbReference type="ARBA" id="ARBA00022679"/>
    </source>
</evidence>
<dbReference type="Pfam" id="PF21085">
    <property type="entry name" value="CusS"/>
    <property type="match status" value="1"/>
</dbReference>
<proteinExistence type="predicted"/>
<evidence type="ECO:0000256" key="1">
    <source>
        <dbReference type="ARBA" id="ARBA00000085"/>
    </source>
</evidence>
<dbReference type="InterPro" id="IPR003661">
    <property type="entry name" value="HisK_dim/P_dom"/>
</dbReference>
<keyword evidence="13 14" id="KW-0472">Membrane</keyword>
<evidence type="ECO:0000313" key="17">
    <source>
        <dbReference type="EMBL" id="MBK8889556.1"/>
    </source>
</evidence>
<dbReference type="SUPFAM" id="SSF158472">
    <property type="entry name" value="HAMP domain-like"/>
    <property type="match status" value="1"/>
</dbReference>
<evidence type="ECO:0000256" key="5">
    <source>
        <dbReference type="ARBA" id="ARBA00022553"/>
    </source>
</evidence>
<dbReference type="Gene3D" id="3.30.565.10">
    <property type="entry name" value="Histidine kinase-like ATPase, C-terminal domain"/>
    <property type="match status" value="1"/>
</dbReference>
<dbReference type="InterPro" id="IPR004358">
    <property type="entry name" value="Sig_transdc_His_kin-like_C"/>
</dbReference>
<dbReference type="PROSITE" id="PS50109">
    <property type="entry name" value="HIS_KIN"/>
    <property type="match status" value="1"/>
</dbReference>
<dbReference type="Pfam" id="PF02518">
    <property type="entry name" value="HATPase_c"/>
    <property type="match status" value="1"/>
</dbReference>
<dbReference type="InterPro" id="IPR036890">
    <property type="entry name" value="HATPase_C_sf"/>
</dbReference>
<evidence type="ECO:0000256" key="13">
    <source>
        <dbReference type="ARBA" id="ARBA00023136"/>
    </source>
</evidence>
<dbReference type="InterPro" id="IPR003594">
    <property type="entry name" value="HATPase_dom"/>
</dbReference>
<comment type="catalytic activity">
    <reaction evidence="1 14">
        <text>ATP + protein L-histidine = ADP + protein N-phospho-L-histidine.</text>
        <dbReference type="EC" id="2.7.13.3"/>
    </reaction>
</comment>
<dbReference type="SMART" id="SM00304">
    <property type="entry name" value="HAMP"/>
    <property type="match status" value="1"/>
</dbReference>
<keyword evidence="5" id="KW-0597">Phosphoprotein</keyword>
<dbReference type="Pfam" id="PF00672">
    <property type="entry name" value="HAMP"/>
    <property type="match status" value="1"/>
</dbReference>
<comment type="function">
    <text evidence="14">Member of a two-component regulatory system.</text>
</comment>
<evidence type="ECO:0000256" key="12">
    <source>
        <dbReference type="ARBA" id="ARBA00023012"/>
    </source>
</evidence>
<dbReference type="InterPro" id="IPR048590">
    <property type="entry name" value="CusS-like_sensor"/>
</dbReference>
<keyword evidence="12 14" id="KW-0902">Two-component regulatory system</keyword>
<dbReference type="CDD" id="cd00075">
    <property type="entry name" value="HATPase"/>
    <property type="match status" value="1"/>
</dbReference>
<dbReference type="Gene3D" id="6.10.340.10">
    <property type="match status" value="1"/>
</dbReference>
<dbReference type="SUPFAM" id="SSF47384">
    <property type="entry name" value="Homodimeric domain of signal transducing histidine kinase"/>
    <property type="match status" value="1"/>
</dbReference>
<feature type="transmembrane region" description="Helical" evidence="14">
    <location>
        <begin position="162"/>
        <end position="181"/>
    </location>
</feature>
<dbReference type="InterPro" id="IPR005467">
    <property type="entry name" value="His_kinase_dom"/>
</dbReference>
<feature type="domain" description="Histidine kinase" evidence="15">
    <location>
        <begin position="243"/>
        <end position="451"/>
    </location>
</feature>
<evidence type="ECO:0000256" key="2">
    <source>
        <dbReference type="ARBA" id="ARBA00004429"/>
    </source>
</evidence>
<keyword evidence="3 14" id="KW-1003">Cell membrane</keyword>
<evidence type="ECO:0000259" key="15">
    <source>
        <dbReference type="PROSITE" id="PS50109"/>
    </source>
</evidence>
<dbReference type="Proteomes" id="UP000808146">
    <property type="component" value="Unassembled WGS sequence"/>
</dbReference>
<dbReference type="InterPro" id="IPR036097">
    <property type="entry name" value="HisK_dim/P_sf"/>
</dbReference>
<dbReference type="GO" id="GO:0005886">
    <property type="term" value="C:plasma membrane"/>
    <property type="evidence" value="ECO:0007669"/>
    <property type="project" value="UniProtKB-SubCell"/>
</dbReference>
<evidence type="ECO:0000313" key="18">
    <source>
        <dbReference type="Proteomes" id="UP000808146"/>
    </source>
</evidence>
<feature type="domain" description="HAMP" evidence="16">
    <location>
        <begin position="182"/>
        <end position="235"/>
    </location>
</feature>
<evidence type="ECO:0000256" key="10">
    <source>
        <dbReference type="ARBA" id="ARBA00022840"/>
    </source>
</evidence>
<gene>
    <name evidence="17" type="ORF">IPN75_03750</name>
</gene>
<dbReference type="SMART" id="SM00387">
    <property type="entry name" value="HATPase_c"/>
    <property type="match status" value="1"/>
</dbReference>
<evidence type="ECO:0000256" key="14">
    <source>
        <dbReference type="RuleBase" id="RU364088"/>
    </source>
</evidence>
<dbReference type="CDD" id="cd06225">
    <property type="entry name" value="HAMP"/>
    <property type="match status" value="1"/>
</dbReference>
<dbReference type="GO" id="GO:0005524">
    <property type="term" value="F:ATP binding"/>
    <property type="evidence" value="ECO:0007669"/>
    <property type="project" value="UniProtKB-KW"/>
</dbReference>
<evidence type="ECO:0000259" key="16">
    <source>
        <dbReference type="PROSITE" id="PS50885"/>
    </source>
</evidence>
<keyword evidence="11 14" id="KW-1133">Transmembrane helix</keyword>
<dbReference type="PANTHER" id="PTHR45436:SF15">
    <property type="entry name" value="SENSOR HISTIDINE KINASE CUSS"/>
    <property type="match status" value="1"/>
</dbReference>
<dbReference type="GO" id="GO:0000155">
    <property type="term" value="F:phosphorelay sensor kinase activity"/>
    <property type="evidence" value="ECO:0007669"/>
    <property type="project" value="InterPro"/>
</dbReference>
<evidence type="ECO:0000256" key="7">
    <source>
        <dbReference type="ARBA" id="ARBA00022692"/>
    </source>
</evidence>
<comment type="subcellular location">
    <subcellularLocation>
        <location evidence="2">Cell inner membrane</location>
        <topology evidence="2">Multi-pass membrane protein</topology>
    </subcellularLocation>
</comment>
<sequence>MSKWRQSVTLRLALAFALLAVLVFAALGIYLSRSADRHMAELDAHELLGKLELARHVGINEHSTAAFAARFGDALVGEHGVIVAVNGEKGPLFTWPDAGTARALAEASPAIGETPLRLAVAGKEYRAVGGALHTGWGEEARVIVARDIRHHTDFLDQLRRDFWLAVLAAALLTAVVGLLVARRGLFPVRAIARAAGRISAGRLGERIAEQDVPSELAELVAAFNAMLGRLEESFQRLSDFSADLAHELRTPIHTLRMQTEVSLGKPRSIDEYRDLLASSLEEYERLSRIIGDMLFLAKAEHGLVAPGTGEVPLRGLCQRLVEYYGILAENLSLELRGGEVSIQGDQLMLERAIGNLLVNAIHHTPAAGWITLEIASQPELASITVTNSGPPIPADAIGTIFDRFVRLSPDHEGSGLGLAIARSIVAAHGGTIAVHARNQATQFVITIPIHTANQD</sequence>